<evidence type="ECO:0000313" key="2">
    <source>
        <dbReference type="EMBL" id="KAK1313563.1"/>
    </source>
</evidence>
<keyword evidence="3" id="KW-1185">Reference proteome</keyword>
<dbReference type="GO" id="GO:0007143">
    <property type="term" value="P:female meiotic nuclear division"/>
    <property type="evidence" value="ECO:0007669"/>
    <property type="project" value="InterPro"/>
</dbReference>
<organism evidence="2 3">
    <name type="scientific">Acorus calamus</name>
    <name type="common">Sweet flag</name>
    <dbReference type="NCBI Taxonomy" id="4465"/>
    <lineage>
        <taxon>Eukaryota</taxon>
        <taxon>Viridiplantae</taxon>
        <taxon>Streptophyta</taxon>
        <taxon>Embryophyta</taxon>
        <taxon>Tracheophyta</taxon>
        <taxon>Spermatophyta</taxon>
        <taxon>Magnoliopsida</taxon>
        <taxon>Liliopsida</taxon>
        <taxon>Acoraceae</taxon>
        <taxon>Acorus</taxon>
    </lineage>
</organism>
<proteinExistence type="predicted"/>
<evidence type="ECO:0008006" key="4">
    <source>
        <dbReference type="Google" id="ProtNLM"/>
    </source>
</evidence>
<sequence length="236" mass="25988">MVDWDLHSFGVGALIDNNMSLDNYCKPTFMSEFEFSTGYLEDALVEWKYKRRRIDDPDVLLHEYWNSDFLGNPLVDFDFFAHNDADLMSGDQLNSSTTVEISLEGAPSMETLPENIEKISDSLSEEHKVKKDGMASKDTPTSEGSLKKTKKAIMGLAYPFAVVKPGGIDGIVTLDDINRRLLMPPTRSVPHPVGEFSRGPLVSSAHGPGLSGKQVVGLTKIHTQGTGTITIIRTRG</sequence>
<reference evidence="2" key="1">
    <citation type="journal article" date="2023" name="Nat. Commun.">
        <title>Diploid and tetraploid genomes of Acorus and the evolution of monocots.</title>
        <authorList>
            <person name="Ma L."/>
            <person name="Liu K.W."/>
            <person name="Li Z."/>
            <person name="Hsiao Y.Y."/>
            <person name="Qi Y."/>
            <person name="Fu T."/>
            <person name="Tang G.D."/>
            <person name="Zhang D."/>
            <person name="Sun W.H."/>
            <person name="Liu D.K."/>
            <person name="Li Y."/>
            <person name="Chen G.Z."/>
            <person name="Liu X.D."/>
            <person name="Liao X.Y."/>
            <person name="Jiang Y.T."/>
            <person name="Yu X."/>
            <person name="Hao Y."/>
            <person name="Huang J."/>
            <person name="Zhao X.W."/>
            <person name="Ke S."/>
            <person name="Chen Y.Y."/>
            <person name="Wu W.L."/>
            <person name="Hsu J.L."/>
            <person name="Lin Y.F."/>
            <person name="Huang M.D."/>
            <person name="Li C.Y."/>
            <person name="Huang L."/>
            <person name="Wang Z.W."/>
            <person name="Zhao X."/>
            <person name="Zhong W.Y."/>
            <person name="Peng D.H."/>
            <person name="Ahmad S."/>
            <person name="Lan S."/>
            <person name="Zhang J.S."/>
            <person name="Tsai W.C."/>
            <person name="Van de Peer Y."/>
            <person name="Liu Z.J."/>
        </authorList>
    </citation>
    <scope>NUCLEOTIDE SEQUENCE</scope>
    <source>
        <strain evidence="2">CP</strain>
    </source>
</reference>
<dbReference type="EMBL" id="JAUJYO010000006">
    <property type="protein sequence ID" value="KAK1313563.1"/>
    <property type="molecule type" value="Genomic_DNA"/>
</dbReference>
<accession>A0AAV9EL74</accession>
<dbReference type="PANTHER" id="PTHR33385">
    <property type="entry name" value="PROTEIN XRI1"/>
    <property type="match status" value="1"/>
</dbReference>
<evidence type="ECO:0000313" key="3">
    <source>
        <dbReference type="Proteomes" id="UP001180020"/>
    </source>
</evidence>
<reference evidence="2" key="2">
    <citation type="submission" date="2023-06" db="EMBL/GenBank/DDBJ databases">
        <authorList>
            <person name="Ma L."/>
            <person name="Liu K.-W."/>
            <person name="Li Z."/>
            <person name="Hsiao Y.-Y."/>
            <person name="Qi Y."/>
            <person name="Fu T."/>
            <person name="Tang G."/>
            <person name="Zhang D."/>
            <person name="Sun W.-H."/>
            <person name="Liu D.-K."/>
            <person name="Li Y."/>
            <person name="Chen G.-Z."/>
            <person name="Liu X.-D."/>
            <person name="Liao X.-Y."/>
            <person name="Jiang Y.-T."/>
            <person name="Yu X."/>
            <person name="Hao Y."/>
            <person name="Huang J."/>
            <person name="Zhao X.-W."/>
            <person name="Ke S."/>
            <person name="Chen Y.-Y."/>
            <person name="Wu W.-L."/>
            <person name="Hsu J.-L."/>
            <person name="Lin Y.-F."/>
            <person name="Huang M.-D."/>
            <person name="Li C.-Y."/>
            <person name="Huang L."/>
            <person name="Wang Z.-W."/>
            <person name="Zhao X."/>
            <person name="Zhong W.-Y."/>
            <person name="Peng D.-H."/>
            <person name="Ahmad S."/>
            <person name="Lan S."/>
            <person name="Zhang J.-S."/>
            <person name="Tsai W.-C."/>
            <person name="Van De Peer Y."/>
            <person name="Liu Z.-J."/>
        </authorList>
    </citation>
    <scope>NUCLEOTIDE SEQUENCE</scope>
    <source>
        <strain evidence="2">CP</strain>
        <tissue evidence="2">Leaves</tissue>
    </source>
</reference>
<dbReference type="PANTHER" id="PTHR33385:SF18">
    <property type="entry name" value="XRI1-LIKE PROTEIN"/>
    <property type="match status" value="1"/>
</dbReference>
<evidence type="ECO:0000256" key="1">
    <source>
        <dbReference type="SAM" id="MobiDB-lite"/>
    </source>
</evidence>
<gene>
    <name evidence="2" type="ORF">QJS10_CPA06g02238</name>
</gene>
<feature type="region of interest" description="Disordered" evidence="1">
    <location>
        <begin position="127"/>
        <end position="146"/>
    </location>
</feature>
<dbReference type="AlphaFoldDB" id="A0AAV9EL74"/>
<dbReference type="GO" id="GO:0007140">
    <property type="term" value="P:male meiotic nuclear division"/>
    <property type="evidence" value="ECO:0007669"/>
    <property type="project" value="InterPro"/>
</dbReference>
<dbReference type="InterPro" id="IPR039933">
    <property type="entry name" value="XRI1"/>
</dbReference>
<name>A0AAV9EL74_ACOCL</name>
<protein>
    <recommendedName>
        <fullName evidence="4">Protein XRI1</fullName>
    </recommendedName>
</protein>
<comment type="caution">
    <text evidence="2">The sequence shown here is derived from an EMBL/GenBank/DDBJ whole genome shotgun (WGS) entry which is preliminary data.</text>
</comment>
<dbReference type="Proteomes" id="UP001180020">
    <property type="component" value="Unassembled WGS sequence"/>
</dbReference>